<evidence type="ECO:0000256" key="4">
    <source>
        <dbReference type="ARBA" id="ARBA00012462"/>
    </source>
</evidence>
<dbReference type="CDD" id="cd04056">
    <property type="entry name" value="Peptidases_S53"/>
    <property type="match status" value="1"/>
</dbReference>
<comment type="subcellular location">
    <subcellularLocation>
        <location evidence="3">Secreted</location>
        <location evidence="3">Extracellular space</location>
    </subcellularLocation>
</comment>
<dbReference type="GO" id="GO:0005576">
    <property type="term" value="C:extracellular region"/>
    <property type="evidence" value="ECO:0007669"/>
    <property type="project" value="UniProtKB-SubCell"/>
</dbReference>
<dbReference type="GO" id="GO:0046872">
    <property type="term" value="F:metal ion binding"/>
    <property type="evidence" value="ECO:0007669"/>
    <property type="project" value="UniProtKB-UniRule"/>
</dbReference>
<dbReference type="SUPFAM" id="SSF54897">
    <property type="entry name" value="Protease propeptides/inhibitors"/>
    <property type="match status" value="1"/>
</dbReference>
<feature type="active site" description="Charge relay system" evidence="15">
    <location>
        <position position="300"/>
    </location>
</feature>
<feature type="signal peptide" evidence="16">
    <location>
        <begin position="1"/>
        <end position="17"/>
    </location>
</feature>
<keyword evidence="11 15" id="KW-0106">Calcium</keyword>
<keyword evidence="6 15" id="KW-0645">Protease</keyword>
<evidence type="ECO:0000313" key="19">
    <source>
        <dbReference type="Proteomes" id="UP000218811"/>
    </source>
</evidence>
<dbReference type="SMART" id="SM00944">
    <property type="entry name" value="Pro-kuma_activ"/>
    <property type="match status" value="1"/>
</dbReference>
<evidence type="ECO:0000256" key="10">
    <source>
        <dbReference type="ARBA" id="ARBA00022825"/>
    </source>
</evidence>
<feature type="binding site" evidence="15">
    <location>
        <position position="582"/>
    </location>
    <ligand>
        <name>Ca(2+)</name>
        <dbReference type="ChEBI" id="CHEBI:29108"/>
    </ligand>
</feature>
<dbReference type="PROSITE" id="PS51695">
    <property type="entry name" value="SEDOLISIN"/>
    <property type="match status" value="1"/>
</dbReference>
<proteinExistence type="predicted"/>
<dbReference type="Pfam" id="PF00082">
    <property type="entry name" value="Peptidase_S8"/>
    <property type="match status" value="1"/>
</dbReference>
<keyword evidence="14" id="KW-0325">Glycoprotein</keyword>
<dbReference type="EC" id="3.4.14.10" evidence="4"/>
<comment type="catalytic activity">
    <reaction evidence="1">
        <text>Release of an N-terminal tripeptide from a polypeptide.</text>
        <dbReference type="EC" id="3.4.14.10"/>
    </reaction>
</comment>
<keyword evidence="10 15" id="KW-0720">Serine protease</keyword>
<feature type="active site" description="Charge relay system" evidence="15">
    <location>
        <position position="518"/>
    </location>
</feature>
<feature type="active site" description="Charge relay system" evidence="15">
    <location>
        <position position="304"/>
    </location>
</feature>
<dbReference type="GO" id="GO:0004252">
    <property type="term" value="F:serine-type endopeptidase activity"/>
    <property type="evidence" value="ECO:0007669"/>
    <property type="project" value="UniProtKB-UniRule"/>
</dbReference>
<dbReference type="InterPro" id="IPR030400">
    <property type="entry name" value="Sedolisin_dom"/>
</dbReference>
<name>A0A2H3JZA7_WOLCO</name>
<dbReference type="InterPro" id="IPR015366">
    <property type="entry name" value="S53_propep"/>
</dbReference>
<dbReference type="InterPro" id="IPR000209">
    <property type="entry name" value="Peptidase_S8/S53_dom"/>
</dbReference>
<reference evidence="18 19" key="1">
    <citation type="journal article" date="2012" name="Science">
        <title>The Paleozoic origin of enzymatic lignin decomposition reconstructed from 31 fungal genomes.</title>
        <authorList>
            <person name="Floudas D."/>
            <person name="Binder M."/>
            <person name="Riley R."/>
            <person name="Barry K."/>
            <person name="Blanchette R.A."/>
            <person name="Henrissat B."/>
            <person name="Martinez A.T."/>
            <person name="Otillar R."/>
            <person name="Spatafora J.W."/>
            <person name="Yadav J.S."/>
            <person name="Aerts A."/>
            <person name="Benoit I."/>
            <person name="Boyd A."/>
            <person name="Carlson A."/>
            <person name="Copeland A."/>
            <person name="Coutinho P.M."/>
            <person name="de Vries R.P."/>
            <person name="Ferreira P."/>
            <person name="Findley K."/>
            <person name="Foster B."/>
            <person name="Gaskell J."/>
            <person name="Glotzer D."/>
            <person name="Gorecki P."/>
            <person name="Heitman J."/>
            <person name="Hesse C."/>
            <person name="Hori C."/>
            <person name="Igarashi K."/>
            <person name="Jurgens J.A."/>
            <person name="Kallen N."/>
            <person name="Kersten P."/>
            <person name="Kohler A."/>
            <person name="Kuees U."/>
            <person name="Kumar T.K.A."/>
            <person name="Kuo A."/>
            <person name="LaButti K."/>
            <person name="Larrondo L.F."/>
            <person name="Lindquist E."/>
            <person name="Ling A."/>
            <person name="Lombard V."/>
            <person name="Lucas S."/>
            <person name="Lundell T."/>
            <person name="Martin R."/>
            <person name="McLaughlin D.J."/>
            <person name="Morgenstern I."/>
            <person name="Morin E."/>
            <person name="Murat C."/>
            <person name="Nagy L.G."/>
            <person name="Nolan M."/>
            <person name="Ohm R.A."/>
            <person name="Patyshakuliyeva A."/>
            <person name="Rokas A."/>
            <person name="Ruiz-Duenas F.J."/>
            <person name="Sabat G."/>
            <person name="Salamov A."/>
            <person name="Samejima M."/>
            <person name="Schmutz J."/>
            <person name="Slot J.C."/>
            <person name="St John F."/>
            <person name="Stenlid J."/>
            <person name="Sun H."/>
            <person name="Sun S."/>
            <person name="Syed K."/>
            <person name="Tsang A."/>
            <person name="Wiebenga A."/>
            <person name="Young D."/>
            <person name="Pisabarro A."/>
            <person name="Eastwood D.C."/>
            <person name="Martin F."/>
            <person name="Cullen D."/>
            <person name="Grigoriev I.V."/>
            <person name="Hibbett D.S."/>
        </authorList>
    </citation>
    <scope>NUCLEOTIDE SEQUENCE [LARGE SCALE GENOMIC DNA]</scope>
    <source>
        <strain evidence="18 19">MD-104</strain>
    </source>
</reference>
<evidence type="ECO:0000256" key="9">
    <source>
        <dbReference type="ARBA" id="ARBA00022801"/>
    </source>
</evidence>
<dbReference type="InterPro" id="IPR023828">
    <property type="entry name" value="Peptidase_S8_Ser-AS"/>
</dbReference>
<keyword evidence="8 16" id="KW-0732">Signal</keyword>
<dbReference type="GO" id="GO:0006508">
    <property type="term" value="P:proteolysis"/>
    <property type="evidence" value="ECO:0007669"/>
    <property type="project" value="UniProtKB-KW"/>
</dbReference>
<dbReference type="InterPro" id="IPR050819">
    <property type="entry name" value="Tripeptidyl-peptidase_I"/>
</dbReference>
<evidence type="ECO:0000256" key="2">
    <source>
        <dbReference type="ARBA" id="ARBA00002451"/>
    </source>
</evidence>
<dbReference type="OMA" id="GRPNMEV"/>
<keyword evidence="5" id="KW-0964">Secreted</keyword>
<evidence type="ECO:0000256" key="12">
    <source>
        <dbReference type="ARBA" id="ARBA00023026"/>
    </source>
</evidence>
<evidence type="ECO:0000256" key="3">
    <source>
        <dbReference type="ARBA" id="ARBA00004239"/>
    </source>
</evidence>
<evidence type="ECO:0000256" key="6">
    <source>
        <dbReference type="ARBA" id="ARBA00022670"/>
    </source>
</evidence>
<dbReference type="PANTHER" id="PTHR14218">
    <property type="entry name" value="PROTEASE S8 TRIPEPTIDYL PEPTIDASE I CLN2"/>
    <property type="match status" value="1"/>
</dbReference>
<dbReference type="PROSITE" id="PS00138">
    <property type="entry name" value="SUBTILASE_SER"/>
    <property type="match status" value="1"/>
</dbReference>
<dbReference type="CDD" id="cd11377">
    <property type="entry name" value="Pro-peptidase_S53"/>
    <property type="match status" value="1"/>
</dbReference>
<organism evidence="18 19">
    <name type="scientific">Wolfiporia cocos (strain MD-104)</name>
    <name type="common">Brown rot fungus</name>
    <dbReference type="NCBI Taxonomy" id="742152"/>
    <lineage>
        <taxon>Eukaryota</taxon>
        <taxon>Fungi</taxon>
        <taxon>Dikarya</taxon>
        <taxon>Basidiomycota</taxon>
        <taxon>Agaricomycotina</taxon>
        <taxon>Agaricomycetes</taxon>
        <taxon>Polyporales</taxon>
        <taxon>Phaeolaceae</taxon>
        <taxon>Wolfiporia</taxon>
    </lineage>
</organism>
<evidence type="ECO:0000256" key="1">
    <source>
        <dbReference type="ARBA" id="ARBA00001910"/>
    </source>
</evidence>
<keyword evidence="12" id="KW-0843">Virulence</keyword>
<feature type="domain" description="Peptidase S53" evidence="17">
    <location>
        <begin position="224"/>
        <end position="604"/>
    </location>
</feature>
<dbReference type="SUPFAM" id="SSF52743">
    <property type="entry name" value="Subtilisin-like"/>
    <property type="match status" value="1"/>
</dbReference>
<feature type="binding site" evidence="15">
    <location>
        <position position="584"/>
    </location>
    <ligand>
        <name>Ca(2+)</name>
        <dbReference type="ChEBI" id="CHEBI:29108"/>
    </ligand>
</feature>
<feature type="chain" id="PRO_5013695694" description="tripeptidyl-peptidase II" evidence="16">
    <location>
        <begin position="18"/>
        <end position="612"/>
    </location>
</feature>
<comment type="cofactor">
    <cofactor evidence="15">
        <name>Ca(2+)</name>
        <dbReference type="ChEBI" id="CHEBI:29108"/>
    </cofactor>
    <text evidence="15">Binds 1 Ca(2+) ion per subunit.</text>
</comment>
<dbReference type="STRING" id="742152.A0A2H3JZA7"/>
<protein>
    <recommendedName>
        <fullName evidence="4">tripeptidyl-peptidase II</fullName>
        <ecNumber evidence="4">3.4.14.10</ecNumber>
    </recommendedName>
</protein>
<dbReference type="FunFam" id="3.40.50.200:FF:000015">
    <property type="entry name" value="Tripeptidyl peptidase A"/>
    <property type="match status" value="1"/>
</dbReference>
<dbReference type="Gene3D" id="3.40.50.200">
    <property type="entry name" value="Peptidase S8/S53 domain"/>
    <property type="match status" value="1"/>
</dbReference>
<evidence type="ECO:0000256" key="8">
    <source>
        <dbReference type="ARBA" id="ARBA00022729"/>
    </source>
</evidence>
<dbReference type="OrthoDB" id="409122at2759"/>
<dbReference type="AlphaFoldDB" id="A0A2H3JZA7"/>
<keyword evidence="9 15" id="KW-0378">Hydrolase</keyword>
<feature type="binding site" evidence="15">
    <location>
        <position position="563"/>
    </location>
    <ligand>
        <name>Ca(2+)</name>
        <dbReference type="ChEBI" id="CHEBI:29108"/>
    </ligand>
</feature>
<dbReference type="Proteomes" id="UP000218811">
    <property type="component" value="Unassembled WGS sequence"/>
</dbReference>
<dbReference type="PANTHER" id="PTHR14218:SF15">
    <property type="entry name" value="TRIPEPTIDYL-PEPTIDASE 1"/>
    <property type="match status" value="1"/>
</dbReference>
<accession>A0A2H3JZA7</accession>
<comment type="function">
    <text evidence="2">Secreted tripeptidyl-peptidase which degrades proteins at acidic pHs and is involved in virulence.</text>
</comment>
<evidence type="ECO:0000256" key="7">
    <source>
        <dbReference type="ARBA" id="ARBA00022723"/>
    </source>
</evidence>
<evidence type="ECO:0000256" key="11">
    <source>
        <dbReference type="ARBA" id="ARBA00022837"/>
    </source>
</evidence>
<dbReference type="GO" id="GO:0008240">
    <property type="term" value="F:tripeptidyl-peptidase activity"/>
    <property type="evidence" value="ECO:0007669"/>
    <property type="project" value="UniProtKB-EC"/>
</dbReference>
<dbReference type="Pfam" id="PF09286">
    <property type="entry name" value="Pro-kuma_activ"/>
    <property type="match status" value="1"/>
</dbReference>
<keyword evidence="7 15" id="KW-0479">Metal-binding</keyword>
<gene>
    <name evidence="18" type="ORF">WOLCODRAFT_25102</name>
</gene>
<sequence length="612" mass="67064">MRTCFLALILTVTSVAAAPSSVRECQHKVKETINPPRGWTKVKPAPADHTIELRIGLPQSNFALLEQDLYQVSDPFHERYGAHLSKEEVDALIAPQAESVDLVDEWLASHGIATEQLSRSSARDWIKIKVPVSLVEDMLKTEYHVWVHEESGEAMVRTTSYSLPEYLLDHVDVIQPTTMFARFKGQATSYWFAEGERPVVDLSQPYIPIPSAYNGEVNASCNGSITPTCLKELYNAVGYVPQAADKNHIACTGYLDQYADFEDFKLFNEALVPEAANSTFEVIYINGGENSQNLSDAGIEADLDTQYAFGLTYPTPRTFYTTGGSPPYIPDDHTPENSNEPYANWLEYIMNVENPPQTISTSYGDDEQTVPESYAKRVCAELAQLGARGVSLIFSSGDYGVGDGDPNPATQQCYTNNGLNETRFIPEFPATCPYVTAVGATWYLPERAYYISGGGFSNYFARPWWQNYAVPTYLDKLAPGTYAGLYNASGRAIPDVSAQGQWFKIFVGGEEIYIGGTSAAAPTTAAMVSLLNDARLANGLSPLGYLNPFIYAIGQYAPKALNDITVGNNPGCGTEGFNATVGWDPVTGYGTPNFYNLKDVALGNLTAIRELL</sequence>
<evidence type="ECO:0000259" key="17">
    <source>
        <dbReference type="PROSITE" id="PS51695"/>
    </source>
</evidence>
<keyword evidence="19" id="KW-1185">Reference proteome</keyword>
<evidence type="ECO:0000256" key="5">
    <source>
        <dbReference type="ARBA" id="ARBA00022525"/>
    </source>
</evidence>
<feature type="binding site" evidence="15">
    <location>
        <position position="564"/>
    </location>
    <ligand>
        <name>Ca(2+)</name>
        <dbReference type="ChEBI" id="CHEBI:29108"/>
    </ligand>
</feature>
<evidence type="ECO:0000256" key="16">
    <source>
        <dbReference type="SAM" id="SignalP"/>
    </source>
</evidence>
<evidence type="ECO:0000256" key="13">
    <source>
        <dbReference type="ARBA" id="ARBA00023145"/>
    </source>
</evidence>
<evidence type="ECO:0000313" key="18">
    <source>
        <dbReference type="EMBL" id="PCH42074.1"/>
    </source>
</evidence>
<dbReference type="InterPro" id="IPR036852">
    <property type="entry name" value="Peptidase_S8/S53_dom_sf"/>
</dbReference>
<dbReference type="EMBL" id="KB468124">
    <property type="protein sequence ID" value="PCH42074.1"/>
    <property type="molecule type" value="Genomic_DNA"/>
</dbReference>
<evidence type="ECO:0000256" key="14">
    <source>
        <dbReference type="ARBA" id="ARBA00023180"/>
    </source>
</evidence>
<evidence type="ECO:0000256" key="15">
    <source>
        <dbReference type="PROSITE-ProRule" id="PRU01032"/>
    </source>
</evidence>
<keyword evidence="13" id="KW-0865">Zymogen</keyword>